<gene>
    <name evidence="1" type="ORF">OFA60_06960</name>
</gene>
<dbReference type="EMBL" id="CP113787">
    <property type="protein sequence ID" value="WAL41821.1"/>
    <property type="molecule type" value="Genomic_DNA"/>
</dbReference>
<evidence type="ECO:0000313" key="2">
    <source>
        <dbReference type="Proteomes" id="UP001163127"/>
    </source>
</evidence>
<protein>
    <submittedName>
        <fullName evidence="1">Uncharacterized protein</fullName>
    </submittedName>
</protein>
<sequence length="158" mass="17418">MPTKRVRKIISRTALSLLCVWTILPIGQAVAVNWGPASAYYDGTERATGYGQFYNSRNQRAVTKYVLSDVKKDGMNVYGYTTGNIYGIREGDSSNKEGWYEAGSESTAEISNVTRTMFTSFNLKPQGKAAQGDIQVCIQVGWPIIDECSASSIPSFNY</sequence>
<dbReference type="Proteomes" id="UP001163127">
    <property type="component" value="Chromosome"/>
</dbReference>
<dbReference type="RefSeq" id="WP_143227527.1">
    <property type="nucleotide sequence ID" value="NZ_CP113787.1"/>
</dbReference>
<dbReference type="AlphaFoldDB" id="A0AA47FGB2"/>
<proteinExistence type="predicted"/>
<reference evidence="1" key="1">
    <citation type="submission" date="2022-11" db="EMBL/GenBank/DDBJ databases">
        <title>Dental biofilm bacteria. Genome sequencing and assembly.</title>
        <authorList>
            <person name="Robertsson C."/>
        </authorList>
    </citation>
    <scope>NUCLEOTIDE SEQUENCE</scope>
    <source>
        <strain evidence="1">CW</strain>
    </source>
</reference>
<organism evidence="1 2">
    <name type="scientific">Actinomyces naeslundii</name>
    <dbReference type="NCBI Taxonomy" id="1655"/>
    <lineage>
        <taxon>Bacteria</taxon>
        <taxon>Bacillati</taxon>
        <taxon>Actinomycetota</taxon>
        <taxon>Actinomycetes</taxon>
        <taxon>Actinomycetales</taxon>
        <taxon>Actinomycetaceae</taxon>
        <taxon>Actinomyces</taxon>
    </lineage>
</organism>
<evidence type="ECO:0000313" key="1">
    <source>
        <dbReference type="EMBL" id="WAL41821.1"/>
    </source>
</evidence>
<name>A0AA47FGB2_ACTNA</name>
<accession>A0AA47FGB2</accession>